<organism evidence="9">
    <name type="scientific">Haemonchus placei</name>
    <name type="common">Barber's pole worm</name>
    <dbReference type="NCBI Taxonomy" id="6290"/>
    <lineage>
        <taxon>Eukaryota</taxon>
        <taxon>Metazoa</taxon>
        <taxon>Ecdysozoa</taxon>
        <taxon>Nematoda</taxon>
        <taxon>Chromadorea</taxon>
        <taxon>Rhabditida</taxon>
        <taxon>Rhabditina</taxon>
        <taxon>Rhabditomorpha</taxon>
        <taxon>Strongyloidea</taxon>
        <taxon>Trichostrongylidae</taxon>
        <taxon>Haemonchus</taxon>
    </lineage>
</organism>
<dbReference type="STRING" id="6290.A0A0N4WIH8"/>
<reference evidence="7 8" key="2">
    <citation type="submission" date="2018-11" db="EMBL/GenBank/DDBJ databases">
        <authorList>
            <consortium name="Pathogen Informatics"/>
        </authorList>
    </citation>
    <scope>NUCLEOTIDE SEQUENCE [LARGE SCALE GENOMIC DNA]</scope>
    <source>
        <strain evidence="7 8">MHpl1</strain>
    </source>
</reference>
<gene>
    <name evidence="7" type="ORF">HPLM_LOCUS10757</name>
</gene>
<dbReference type="Proteomes" id="UP000268014">
    <property type="component" value="Unassembled WGS sequence"/>
</dbReference>
<evidence type="ECO:0000313" key="7">
    <source>
        <dbReference type="EMBL" id="VDO41042.1"/>
    </source>
</evidence>
<dbReference type="WBParaSite" id="HPLM_0001076501-mRNA-1">
    <property type="protein sequence ID" value="HPLM_0001076501-mRNA-1"/>
    <property type="gene ID" value="HPLM_0001076501"/>
</dbReference>
<accession>A0A0N4WIH8</accession>
<evidence type="ECO:0000256" key="5">
    <source>
        <dbReference type="ARBA" id="ARBA00023136"/>
    </source>
</evidence>
<name>A0A0N4WIH8_HAEPC</name>
<dbReference type="InterPro" id="IPR027417">
    <property type="entry name" value="P-loop_NTPase"/>
</dbReference>
<dbReference type="InterPro" id="IPR043926">
    <property type="entry name" value="ABCG_dom"/>
</dbReference>
<sequence>MLPDFSGGEMKRLAFASEMLSNPPILFCDEPTSGLDSYMAELVVTRLESLAGDRGKTIICTIKQPSSEVFRLFDKVVFLAEGRVAFHGAPDEAVTFFAKCGFMLPDHTNPADHFTDVMLLTNLTRESHMSPSTELIASKEFNTQIPIGINVTGTLVRS</sequence>
<dbReference type="GO" id="GO:0140359">
    <property type="term" value="F:ABC-type transporter activity"/>
    <property type="evidence" value="ECO:0007669"/>
    <property type="project" value="InterPro"/>
</dbReference>
<dbReference type="GO" id="GO:0005886">
    <property type="term" value="C:plasma membrane"/>
    <property type="evidence" value="ECO:0007669"/>
    <property type="project" value="TreeGrafter"/>
</dbReference>
<dbReference type="PANTHER" id="PTHR48041">
    <property type="entry name" value="ABC TRANSPORTER G FAMILY MEMBER 28"/>
    <property type="match status" value="1"/>
</dbReference>
<evidence type="ECO:0000313" key="9">
    <source>
        <dbReference type="WBParaSite" id="HPLM_0001076501-mRNA-1"/>
    </source>
</evidence>
<dbReference type="Pfam" id="PF19055">
    <property type="entry name" value="ABC2_membrane_7"/>
    <property type="match status" value="1"/>
</dbReference>
<dbReference type="PANTHER" id="PTHR48041:SF131">
    <property type="entry name" value="ABC TRANSPORTER DOMAIN-CONTAINING PROTEIN"/>
    <property type="match status" value="1"/>
</dbReference>
<evidence type="ECO:0000256" key="3">
    <source>
        <dbReference type="ARBA" id="ARBA00022692"/>
    </source>
</evidence>
<dbReference type="OrthoDB" id="66620at2759"/>
<keyword evidence="4" id="KW-1133">Transmembrane helix</keyword>
<feature type="domain" description="ABC transporter family G" evidence="6">
    <location>
        <begin position="64"/>
        <end position="118"/>
    </location>
</feature>
<dbReference type="AlphaFoldDB" id="A0A0N4WIH8"/>
<evidence type="ECO:0000313" key="8">
    <source>
        <dbReference type="Proteomes" id="UP000268014"/>
    </source>
</evidence>
<dbReference type="EMBL" id="UZAF01017380">
    <property type="protein sequence ID" value="VDO41042.1"/>
    <property type="molecule type" value="Genomic_DNA"/>
</dbReference>
<reference evidence="9" key="1">
    <citation type="submission" date="2017-02" db="UniProtKB">
        <authorList>
            <consortium name="WormBaseParasite"/>
        </authorList>
    </citation>
    <scope>IDENTIFICATION</scope>
</reference>
<dbReference type="OMA" id="MIYIGPL"/>
<dbReference type="InterPro" id="IPR050352">
    <property type="entry name" value="ABCG_transporters"/>
</dbReference>
<dbReference type="SUPFAM" id="SSF52540">
    <property type="entry name" value="P-loop containing nucleoside triphosphate hydrolases"/>
    <property type="match status" value="1"/>
</dbReference>
<evidence type="ECO:0000256" key="2">
    <source>
        <dbReference type="ARBA" id="ARBA00022448"/>
    </source>
</evidence>
<keyword evidence="3" id="KW-0812">Transmembrane</keyword>
<protein>
    <submittedName>
        <fullName evidence="9">ABC2_membrane_7 domain-containing protein</fullName>
    </submittedName>
</protein>
<comment type="subcellular location">
    <subcellularLocation>
        <location evidence="1">Membrane</location>
        <topology evidence="1">Multi-pass membrane protein</topology>
    </subcellularLocation>
</comment>
<dbReference type="Gene3D" id="3.40.50.300">
    <property type="entry name" value="P-loop containing nucleotide triphosphate hydrolases"/>
    <property type="match status" value="1"/>
</dbReference>
<evidence type="ECO:0000256" key="1">
    <source>
        <dbReference type="ARBA" id="ARBA00004141"/>
    </source>
</evidence>
<keyword evidence="2" id="KW-0813">Transport</keyword>
<keyword evidence="5" id="KW-0472">Membrane</keyword>
<keyword evidence="8" id="KW-1185">Reference proteome</keyword>
<proteinExistence type="predicted"/>
<evidence type="ECO:0000256" key="4">
    <source>
        <dbReference type="ARBA" id="ARBA00022989"/>
    </source>
</evidence>
<evidence type="ECO:0000259" key="6">
    <source>
        <dbReference type="Pfam" id="PF19055"/>
    </source>
</evidence>